<evidence type="ECO:0000313" key="3">
    <source>
        <dbReference type="EMBL" id="KAK7523884.1"/>
    </source>
</evidence>
<dbReference type="EMBL" id="JBBPHU010000001">
    <property type="protein sequence ID" value="KAK7523884.1"/>
    <property type="molecule type" value="Genomic_DNA"/>
</dbReference>
<gene>
    <name evidence="3" type="ORF">IWZ03DRAFT_13659</name>
</gene>
<feature type="transmembrane region" description="Helical" evidence="2">
    <location>
        <begin position="45"/>
        <end position="65"/>
    </location>
</feature>
<evidence type="ECO:0000313" key="4">
    <source>
        <dbReference type="Proteomes" id="UP001363622"/>
    </source>
</evidence>
<evidence type="ECO:0000256" key="2">
    <source>
        <dbReference type="SAM" id="Phobius"/>
    </source>
</evidence>
<organism evidence="3 4">
    <name type="scientific">Phyllosticta citriasiana</name>
    <dbReference type="NCBI Taxonomy" id="595635"/>
    <lineage>
        <taxon>Eukaryota</taxon>
        <taxon>Fungi</taxon>
        <taxon>Dikarya</taxon>
        <taxon>Ascomycota</taxon>
        <taxon>Pezizomycotina</taxon>
        <taxon>Dothideomycetes</taxon>
        <taxon>Dothideomycetes incertae sedis</taxon>
        <taxon>Botryosphaeriales</taxon>
        <taxon>Phyllostictaceae</taxon>
        <taxon>Phyllosticta</taxon>
    </lineage>
</organism>
<keyword evidence="2" id="KW-1133">Transmembrane helix</keyword>
<sequence length="164" mass="19177">MRRWEGRCGYKTPSFHSVLVHQGPFKPSLLFLRWLLDLMKLNKRLWLWELGSVCYVVVFYVKAIFSFIGSKCHRRPLPLIDTPQHCSIMTQRRRLAPFLLPQTRHFTGSKSNYDAPRSSRKKRQPSRAQDRDTKIASIKRPSNTTQIAISTETDKMQEKQSKAS</sequence>
<feature type="compositionally biased region" description="Polar residues" evidence="1">
    <location>
        <begin position="140"/>
        <end position="151"/>
    </location>
</feature>
<feature type="region of interest" description="Disordered" evidence="1">
    <location>
        <begin position="106"/>
        <end position="164"/>
    </location>
</feature>
<reference evidence="3 4" key="1">
    <citation type="submission" date="2024-04" db="EMBL/GenBank/DDBJ databases">
        <title>Phyllosticta paracitricarpa is synonymous to the EU quarantine fungus P. citricarpa based on phylogenomic analyses.</title>
        <authorList>
            <consortium name="Lawrence Berkeley National Laboratory"/>
            <person name="Van Ingen-Buijs V.A."/>
            <person name="Van Westerhoven A.C."/>
            <person name="Haridas S."/>
            <person name="Skiadas P."/>
            <person name="Martin F."/>
            <person name="Groenewald J.Z."/>
            <person name="Crous P.W."/>
            <person name="Seidl M.F."/>
        </authorList>
    </citation>
    <scope>NUCLEOTIDE SEQUENCE [LARGE SCALE GENOMIC DNA]</scope>
    <source>
        <strain evidence="3 4">CBS 123371</strain>
    </source>
</reference>
<evidence type="ECO:0000256" key="1">
    <source>
        <dbReference type="SAM" id="MobiDB-lite"/>
    </source>
</evidence>
<keyword evidence="4" id="KW-1185">Reference proteome</keyword>
<dbReference type="Proteomes" id="UP001363622">
    <property type="component" value="Unassembled WGS sequence"/>
</dbReference>
<name>A0ABR1KYF4_9PEZI</name>
<proteinExistence type="predicted"/>
<keyword evidence="2" id="KW-0812">Transmembrane</keyword>
<comment type="caution">
    <text evidence="3">The sequence shown here is derived from an EMBL/GenBank/DDBJ whole genome shotgun (WGS) entry which is preliminary data.</text>
</comment>
<feature type="compositionally biased region" description="Basic and acidic residues" evidence="1">
    <location>
        <begin position="152"/>
        <end position="164"/>
    </location>
</feature>
<keyword evidence="2" id="KW-0472">Membrane</keyword>
<protein>
    <submittedName>
        <fullName evidence="3">Uncharacterized protein</fullName>
    </submittedName>
</protein>
<accession>A0ABR1KYF4</accession>